<evidence type="ECO:0000256" key="1">
    <source>
        <dbReference type="ARBA" id="ARBA00005417"/>
    </source>
</evidence>
<dbReference type="GeneID" id="66872301"/>
<dbReference type="SMART" id="SM00382">
    <property type="entry name" value="AAA"/>
    <property type="match status" value="1"/>
</dbReference>
<evidence type="ECO:0000256" key="3">
    <source>
        <dbReference type="ARBA" id="ARBA00022741"/>
    </source>
</evidence>
<dbReference type="GO" id="GO:0016887">
    <property type="term" value="F:ATP hydrolysis activity"/>
    <property type="evidence" value="ECO:0007669"/>
    <property type="project" value="InterPro"/>
</dbReference>
<dbReference type="InterPro" id="IPR003593">
    <property type="entry name" value="AAA+_ATPase"/>
</dbReference>
<gene>
    <name evidence="6" type="ORF">AFK71_11945</name>
</gene>
<evidence type="ECO:0000313" key="7">
    <source>
        <dbReference type="Proteomes" id="UP000036780"/>
    </source>
</evidence>
<dbReference type="PROSITE" id="PS00211">
    <property type="entry name" value="ABC_TRANSPORTER_1"/>
    <property type="match status" value="1"/>
</dbReference>
<keyword evidence="2" id="KW-0813">Transport</keyword>
<dbReference type="CDD" id="cd03264">
    <property type="entry name" value="ABC_drug_resistance_like"/>
    <property type="match status" value="1"/>
</dbReference>
<dbReference type="InterPro" id="IPR017871">
    <property type="entry name" value="ABC_transporter-like_CS"/>
</dbReference>
<protein>
    <submittedName>
        <fullName evidence="6">ABC transporter ATP-binding protein</fullName>
    </submittedName>
</protein>
<dbReference type="PATRIC" id="fig|1473.5.peg.943"/>
<feature type="domain" description="ABC transporter" evidence="5">
    <location>
        <begin position="3"/>
        <end position="231"/>
    </location>
</feature>
<dbReference type="Pfam" id="PF00005">
    <property type="entry name" value="ABC_tran"/>
    <property type="match status" value="1"/>
</dbReference>
<name>A0A0L0QKZ7_VIRPA</name>
<accession>A0A0L0QKZ7</accession>
<dbReference type="PANTHER" id="PTHR43335:SF2">
    <property type="entry name" value="ABC TRANSPORTER, ATP-BINDING PROTEIN"/>
    <property type="match status" value="1"/>
</dbReference>
<dbReference type="RefSeq" id="WP_050351754.1">
    <property type="nucleotide sequence ID" value="NZ_BOSN01000006.1"/>
</dbReference>
<dbReference type="Gene3D" id="3.40.50.300">
    <property type="entry name" value="P-loop containing nucleotide triphosphate hydrolases"/>
    <property type="match status" value="1"/>
</dbReference>
<dbReference type="AlphaFoldDB" id="A0A0L0QKZ7"/>
<keyword evidence="7" id="KW-1185">Reference proteome</keyword>
<dbReference type="SUPFAM" id="SSF52540">
    <property type="entry name" value="P-loop containing nucleoside triphosphate hydrolases"/>
    <property type="match status" value="1"/>
</dbReference>
<dbReference type="Proteomes" id="UP000036780">
    <property type="component" value="Unassembled WGS sequence"/>
</dbReference>
<dbReference type="PANTHER" id="PTHR43335">
    <property type="entry name" value="ABC TRANSPORTER, ATP-BINDING PROTEIN"/>
    <property type="match status" value="1"/>
</dbReference>
<comment type="caution">
    <text evidence="6">The sequence shown here is derived from an EMBL/GenBank/DDBJ whole genome shotgun (WGS) entry which is preliminary data.</text>
</comment>
<evidence type="ECO:0000259" key="5">
    <source>
        <dbReference type="PROSITE" id="PS50893"/>
    </source>
</evidence>
<dbReference type="InterPro" id="IPR003439">
    <property type="entry name" value="ABC_transporter-like_ATP-bd"/>
</dbReference>
<dbReference type="PROSITE" id="PS50893">
    <property type="entry name" value="ABC_TRANSPORTER_2"/>
    <property type="match status" value="1"/>
</dbReference>
<comment type="similarity">
    <text evidence="1">Belongs to the ABC transporter superfamily.</text>
</comment>
<dbReference type="InterPro" id="IPR027417">
    <property type="entry name" value="P-loop_NTPase"/>
</dbReference>
<evidence type="ECO:0000256" key="4">
    <source>
        <dbReference type="ARBA" id="ARBA00022840"/>
    </source>
</evidence>
<dbReference type="GO" id="GO:0005524">
    <property type="term" value="F:ATP binding"/>
    <property type="evidence" value="ECO:0007669"/>
    <property type="project" value="UniProtKB-KW"/>
</dbReference>
<evidence type="ECO:0000256" key="2">
    <source>
        <dbReference type="ARBA" id="ARBA00022448"/>
    </source>
</evidence>
<reference evidence="7" key="1">
    <citation type="submission" date="2015-07" db="EMBL/GenBank/DDBJ databases">
        <title>Fjat-10053 dsm26.</title>
        <authorList>
            <person name="Liu B."/>
            <person name="Wang J."/>
            <person name="Zhu Y."/>
            <person name="Liu G."/>
            <person name="Chen Q."/>
            <person name="Chen Z."/>
            <person name="Lan J."/>
            <person name="Che J."/>
            <person name="Ge C."/>
            <person name="Shi H."/>
            <person name="Pan Z."/>
            <person name="Liu X."/>
        </authorList>
    </citation>
    <scope>NUCLEOTIDE SEQUENCE [LARGE SCALE GENOMIC DNA]</scope>
    <source>
        <strain evidence="7">DSM 26</strain>
    </source>
</reference>
<sequence length="290" mass="32981">MLLELDNITKNYDETTVLRNISFRLEPGVYGLLGSNGSGKTTLFRIICGLTKQTAGTINYNHGDVRTNPDAFRSVLGFLPQDFSYYPDFTAMKFMLYIAALKGINKKFAKNRCLELLKLVGLEDVKHKKIKKYSGGMKQRLGIAQAMINDPEVLILDEPTVGLDPKERVRFRNLISSFSENKIVILSTHIVSDVEYIADEILVLNQGKLENRGASSELVNTINGYVWETMVETNQLDEMLAKHIISNQKHEDKGTVLRIISKEKPTHTAQQVQPTLEDLYLYYFREDARK</sequence>
<dbReference type="OrthoDB" id="9804819at2"/>
<evidence type="ECO:0000313" key="6">
    <source>
        <dbReference type="EMBL" id="KNE19236.1"/>
    </source>
</evidence>
<keyword evidence="3" id="KW-0547">Nucleotide-binding</keyword>
<dbReference type="EMBL" id="LGTO01000007">
    <property type="protein sequence ID" value="KNE19236.1"/>
    <property type="molecule type" value="Genomic_DNA"/>
</dbReference>
<proteinExistence type="inferred from homology"/>
<keyword evidence="4 6" id="KW-0067">ATP-binding</keyword>
<organism evidence="6 7">
    <name type="scientific">Virgibacillus pantothenticus</name>
    <dbReference type="NCBI Taxonomy" id="1473"/>
    <lineage>
        <taxon>Bacteria</taxon>
        <taxon>Bacillati</taxon>
        <taxon>Bacillota</taxon>
        <taxon>Bacilli</taxon>
        <taxon>Bacillales</taxon>
        <taxon>Bacillaceae</taxon>
        <taxon>Virgibacillus</taxon>
    </lineage>
</organism>